<comment type="caution">
    <text evidence="2">The sequence shown here is derived from an EMBL/GenBank/DDBJ whole genome shotgun (WGS) entry which is preliminary data.</text>
</comment>
<evidence type="ECO:0000256" key="1">
    <source>
        <dbReference type="SAM" id="MobiDB-lite"/>
    </source>
</evidence>
<dbReference type="AlphaFoldDB" id="A0A366DCW1"/>
<evidence type="ECO:0000313" key="3">
    <source>
        <dbReference type="Proteomes" id="UP000252586"/>
    </source>
</evidence>
<accession>A0A366DCW1</accession>
<evidence type="ECO:0000313" key="2">
    <source>
        <dbReference type="EMBL" id="RBO87891.1"/>
    </source>
</evidence>
<organism evidence="2 3">
    <name type="scientific">Nocardia puris</name>
    <dbReference type="NCBI Taxonomy" id="208602"/>
    <lineage>
        <taxon>Bacteria</taxon>
        <taxon>Bacillati</taxon>
        <taxon>Actinomycetota</taxon>
        <taxon>Actinomycetes</taxon>
        <taxon>Mycobacteriales</taxon>
        <taxon>Nocardiaceae</taxon>
        <taxon>Nocardia</taxon>
    </lineage>
</organism>
<protein>
    <submittedName>
        <fullName evidence="2">Uncharacterized protein</fullName>
    </submittedName>
</protein>
<gene>
    <name evidence="2" type="ORF">DFR74_110146</name>
</gene>
<keyword evidence="3" id="KW-1185">Reference proteome</keyword>
<sequence length="169" mass="17612">MRPARTQGHSARALLGRPLLGPALRRAGDLLSARLGSPSLRPTGALPAGALWAAGTLLSGALLATGPLLRPGPRLAALLSGPLRPTGPALPRTLLRTLLRARTLAGPLLRPARPERCLTWALFRCARPVLWTALRRTGDLLGSGPLRPTGPALPRALLGSTPLRTGGSR</sequence>
<feature type="region of interest" description="Disordered" evidence="1">
    <location>
        <begin position="142"/>
        <end position="169"/>
    </location>
</feature>
<name>A0A366DCW1_9NOCA</name>
<dbReference type="STRING" id="1210090.GCA_001613185_05728"/>
<proteinExistence type="predicted"/>
<dbReference type="EMBL" id="QNRE01000010">
    <property type="protein sequence ID" value="RBO87891.1"/>
    <property type="molecule type" value="Genomic_DNA"/>
</dbReference>
<reference evidence="2 3" key="1">
    <citation type="submission" date="2018-06" db="EMBL/GenBank/DDBJ databases">
        <title>Genomic Encyclopedia of Type Strains, Phase IV (KMG-IV): sequencing the most valuable type-strain genomes for metagenomic binning, comparative biology and taxonomic classification.</title>
        <authorList>
            <person name="Goeker M."/>
        </authorList>
    </citation>
    <scope>NUCLEOTIDE SEQUENCE [LARGE SCALE GENOMIC DNA]</scope>
    <source>
        <strain evidence="2 3">DSM 44599</strain>
    </source>
</reference>
<dbReference type="Proteomes" id="UP000252586">
    <property type="component" value="Unassembled WGS sequence"/>
</dbReference>